<accession>A0A1Y2EK63</accession>
<evidence type="ECO:0008006" key="9">
    <source>
        <dbReference type="Google" id="ProtNLM"/>
    </source>
</evidence>
<keyword evidence="8" id="KW-1185">Reference proteome</keyword>
<sequence>MLVLSFRGAMPVRLVWFDLIGLLLGGGNPIMVALLLAMLADAATEEKSVCGNLLAPSLSALMMERMGPWSPVWVGVGLRDASVISIITDTARTPQEPEEQQPSDQNLHLYHLAHLPRNLLLHGPIHLQAIQRTFIPKRICPVRLQCRPGDPIPQASCLGSPKPSCKAPLPLTSARPMIPGFVFGLGLLALGSDVSSLTRSLMSLYIDPVHRFHLFGLVGMVDLVGTIYAQLLLAGLFSLGMKLEGGWIGLQYCGLTLLIAVTTALLPLEKVPEEAEDPAPENGNHEDWAWYD</sequence>
<dbReference type="GO" id="GO:0016020">
    <property type="term" value="C:membrane"/>
    <property type="evidence" value="ECO:0007669"/>
    <property type="project" value="UniProtKB-SubCell"/>
</dbReference>
<feature type="transmembrane region" description="Helical" evidence="6">
    <location>
        <begin position="249"/>
        <end position="268"/>
    </location>
</feature>
<evidence type="ECO:0000256" key="2">
    <source>
        <dbReference type="ARBA" id="ARBA00022692"/>
    </source>
</evidence>
<keyword evidence="3 6" id="KW-1133">Transmembrane helix</keyword>
<feature type="region of interest" description="Disordered" evidence="5">
    <location>
        <begin position="272"/>
        <end position="292"/>
    </location>
</feature>
<feature type="transmembrane region" description="Helical" evidence="6">
    <location>
        <begin position="20"/>
        <end position="39"/>
    </location>
</feature>
<feature type="compositionally biased region" description="Basic and acidic residues" evidence="5">
    <location>
        <begin position="283"/>
        <end position="292"/>
    </location>
</feature>
<evidence type="ECO:0000256" key="6">
    <source>
        <dbReference type="SAM" id="Phobius"/>
    </source>
</evidence>
<dbReference type="OrthoDB" id="3026777at2759"/>
<dbReference type="InParanoid" id="A0A1Y2EK63"/>
<evidence type="ECO:0000256" key="4">
    <source>
        <dbReference type="ARBA" id="ARBA00023136"/>
    </source>
</evidence>
<dbReference type="PANTHER" id="PTHR23507">
    <property type="entry name" value="ZGC:174356"/>
    <property type="match status" value="1"/>
</dbReference>
<comment type="subcellular location">
    <subcellularLocation>
        <location evidence="1">Membrane</location>
        <topology evidence="1">Multi-pass membrane protein</topology>
    </subcellularLocation>
</comment>
<gene>
    <name evidence="7" type="ORF">BCR38DRAFT_470784</name>
</gene>
<feature type="transmembrane region" description="Helical" evidence="6">
    <location>
        <begin position="176"/>
        <end position="192"/>
    </location>
</feature>
<dbReference type="GO" id="GO:0022857">
    <property type="term" value="F:transmembrane transporter activity"/>
    <property type="evidence" value="ECO:0007669"/>
    <property type="project" value="TreeGrafter"/>
</dbReference>
<proteinExistence type="predicted"/>
<protein>
    <recommendedName>
        <fullName evidence="9">Major facilitator superfamily domain-containing protein</fullName>
    </recommendedName>
</protein>
<dbReference type="PANTHER" id="PTHR23507:SF1">
    <property type="entry name" value="FI18259P1-RELATED"/>
    <property type="match status" value="1"/>
</dbReference>
<evidence type="ECO:0000256" key="3">
    <source>
        <dbReference type="ARBA" id="ARBA00022989"/>
    </source>
</evidence>
<evidence type="ECO:0000256" key="5">
    <source>
        <dbReference type="SAM" id="MobiDB-lite"/>
    </source>
</evidence>
<dbReference type="GeneID" id="63779056"/>
<dbReference type="EMBL" id="MCFJ01000001">
    <property type="protein sequence ID" value="ORY71941.1"/>
    <property type="molecule type" value="Genomic_DNA"/>
</dbReference>
<keyword evidence="4 6" id="KW-0472">Membrane</keyword>
<evidence type="ECO:0000313" key="8">
    <source>
        <dbReference type="Proteomes" id="UP000193689"/>
    </source>
</evidence>
<dbReference type="AlphaFoldDB" id="A0A1Y2EK63"/>
<evidence type="ECO:0000256" key="1">
    <source>
        <dbReference type="ARBA" id="ARBA00004141"/>
    </source>
</evidence>
<dbReference type="RefSeq" id="XP_040721533.1">
    <property type="nucleotide sequence ID" value="XM_040862844.1"/>
</dbReference>
<evidence type="ECO:0000313" key="7">
    <source>
        <dbReference type="EMBL" id="ORY71941.1"/>
    </source>
</evidence>
<feature type="transmembrane region" description="Helical" evidence="6">
    <location>
        <begin position="212"/>
        <end position="237"/>
    </location>
</feature>
<organism evidence="7 8">
    <name type="scientific">Pseudomassariella vexata</name>
    <dbReference type="NCBI Taxonomy" id="1141098"/>
    <lineage>
        <taxon>Eukaryota</taxon>
        <taxon>Fungi</taxon>
        <taxon>Dikarya</taxon>
        <taxon>Ascomycota</taxon>
        <taxon>Pezizomycotina</taxon>
        <taxon>Sordariomycetes</taxon>
        <taxon>Xylariomycetidae</taxon>
        <taxon>Amphisphaeriales</taxon>
        <taxon>Pseudomassariaceae</taxon>
        <taxon>Pseudomassariella</taxon>
    </lineage>
</organism>
<dbReference type="Proteomes" id="UP000193689">
    <property type="component" value="Unassembled WGS sequence"/>
</dbReference>
<reference evidence="7 8" key="1">
    <citation type="submission" date="2016-07" db="EMBL/GenBank/DDBJ databases">
        <title>Pervasive Adenine N6-methylation of Active Genes in Fungi.</title>
        <authorList>
            <consortium name="DOE Joint Genome Institute"/>
            <person name="Mondo S.J."/>
            <person name="Dannebaum R.O."/>
            <person name="Kuo R.C."/>
            <person name="Labutti K."/>
            <person name="Haridas S."/>
            <person name="Kuo A."/>
            <person name="Salamov A."/>
            <person name="Ahrendt S.R."/>
            <person name="Lipzen A."/>
            <person name="Sullivan W."/>
            <person name="Andreopoulos W.B."/>
            <person name="Clum A."/>
            <person name="Lindquist E."/>
            <person name="Daum C."/>
            <person name="Ramamoorthy G.K."/>
            <person name="Gryganskyi A."/>
            <person name="Culley D."/>
            <person name="Magnuson J.K."/>
            <person name="James T.Y."/>
            <person name="O'Malley M.A."/>
            <person name="Stajich J.E."/>
            <person name="Spatafora J.W."/>
            <person name="Visel A."/>
            <person name="Grigoriev I.V."/>
        </authorList>
    </citation>
    <scope>NUCLEOTIDE SEQUENCE [LARGE SCALE GENOMIC DNA]</scope>
    <source>
        <strain evidence="7 8">CBS 129021</strain>
    </source>
</reference>
<keyword evidence="2 6" id="KW-0812">Transmembrane</keyword>
<name>A0A1Y2EK63_9PEZI</name>
<comment type="caution">
    <text evidence="7">The sequence shown here is derived from an EMBL/GenBank/DDBJ whole genome shotgun (WGS) entry which is preliminary data.</text>
</comment>